<feature type="compositionally biased region" description="Low complexity" evidence="3">
    <location>
        <begin position="216"/>
        <end position="236"/>
    </location>
</feature>
<reference evidence="5 6" key="1">
    <citation type="submission" date="2015-08" db="EMBL/GenBank/DDBJ databases">
        <authorList>
            <person name="Babu N.S."/>
            <person name="Beckwith C.J."/>
            <person name="Beseler K.G."/>
            <person name="Brison A."/>
            <person name="Carone J.V."/>
            <person name="Caskin T.P."/>
            <person name="Diamond M."/>
            <person name="Durham M.E."/>
            <person name="Foxe J.M."/>
            <person name="Go M."/>
            <person name="Henderson B.A."/>
            <person name="Jones I.B."/>
            <person name="McGettigan J.A."/>
            <person name="Micheletti S.J."/>
            <person name="Nasrallah M.E."/>
            <person name="Ortiz D."/>
            <person name="Piller C.R."/>
            <person name="Privatt S.R."/>
            <person name="Schneider S.L."/>
            <person name="Sharp S."/>
            <person name="Smith T.C."/>
            <person name="Stanton J.D."/>
            <person name="Ullery H.E."/>
            <person name="Wilson R.J."/>
            <person name="Serrano M.G."/>
            <person name="Buck G."/>
            <person name="Lee V."/>
            <person name="Wang Y."/>
            <person name="Carvalho R."/>
            <person name="Voegtly L."/>
            <person name="Shi R."/>
            <person name="Duckworth R."/>
            <person name="Johnson A."/>
            <person name="Loviza R."/>
            <person name="Walstead R."/>
            <person name="Shah Z."/>
            <person name="Kiflezghi M."/>
            <person name="Wade K."/>
            <person name="Ball S.L."/>
            <person name="Bradley K.W."/>
            <person name="Asai D.J."/>
            <person name="Bowman C.A."/>
            <person name="Russell D.A."/>
            <person name="Pope W.H."/>
            <person name="Jacobs-Sera D."/>
            <person name="Hendrix R.W."/>
            <person name="Hatfull G.F."/>
        </authorList>
    </citation>
    <scope>NUCLEOTIDE SEQUENCE [LARGE SCALE GENOMIC DNA]</scope>
    <source>
        <strain evidence="5 6">DSM 27710</strain>
    </source>
</reference>
<keyword evidence="2" id="KW-0067">ATP-binding</keyword>
<evidence type="ECO:0000256" key="2">
    <source>
        <dbReference type="ARBA" id="ARBA00022840"/>
    </source>
</evidence>
<accession>A0A0K1PBZ8</accession>
<dbReference type="InterPro" id="IPR025662">
    <property type="entry name" value="Sigma_54_int_dom_ATP-bd_1"/>
</dbReference>
<dbReference type="Pfam" id="PF00158">
    <property type="entry name" value="Sigma54_activat"/>
    <property type="match status" value="1"/>
</dbReference>
<dbReference type="PROSITE" id="PS00676">
    <property type="entry name" value="SIGMA54_INTERACT_2"/>
    <property type="match status" value="1"/>
</dbReference>
<dbReference type="FunFam" id="3.40.50.300:FF:000006">
    <property type="entry name" value="DNA-binding transcriptional regulator NtrC"/>
    <property type="match status" value="1"/>
</dbReference>
<feature type="domain" description="Sigma-54 factor interaction" evidence="4">
    <location>
        <begin position="41"/>
        <end position="211"/>
    </location>
</feature>
<dbReference type="Gene3D" id="3.40.50.300">
    <property type="entry name" value="P-loop containing nucleotide triphosphate hydrolases"/>
    <property type="match status" value="1"/>
</dbReference>
<evidence type="ECO:0000256" key="1">
    <source>
        <dbReference type="ARBA" id="ARBA00022741"/>
    </source>
</evidence>
<keyword evidence="6" id="KW-1185">Reference proteome</keyword>
<dbReference type="GO" id="GO:0005524">
    <property type="term" value="F:ATP binding"/>
    <property type="evidence" value="ECO:0007669"/>
    <property type="project" value="UniProtKB-KW"/>
</dbReference>
<dbReference type="InterPro" id="IPR003593">
    <property type="entry name" value="AAA+_ATPase"/>
</dbReference>
<dbReference type="SMART" id="SM00382">
    <property type="entry name" value="AAA"/>
    <property type="match status" value="1"/>
</dbReference>
<dbReference type="STRING" id="1391653.AKJ08_1437"/>
<sequence>MATAMEYEIAALAGEGERAELELPRNRVALDPARDSEGGSRISVSASMKKIFEMVDRIANADVPVLIRGESGVGKEVVARAIHERSNRASKAFVKINCAAIPGELLETELFGHEKGAFTGAHAEKPGKFELANGGTIFLDELGEMPTALQAKLLQVLQDEEFYRVGGKKPVRVDARVVVATNRELEDEIERGRFREDLYYRLNVVSVRVPPCASARRTSRRSWSSSRRATASATRAGGRRSGRRSCGGSRSTPGRATSASSRTWCGASWSWGTRSSCSTSSPSAATTA</sequence>
<dbReference type="SUPFAM" id="SSF52540">
    <property type="entry name" value="P-loop containing nucleoside triphosphate hydrolases"/>
    <property type="match status" value="1"/>
</dbReference>
<dbReference type="PATRIC" id="fig|1391653.3.peg.1509"/>
<dbReference type="PROSITE" id="PS00675">
    <property type="entry name" value="SIGMA54_INTERACT_1"/>
    <property type="match status" value="1"/>
</dbReference>
<evidence type="ECO:0000259" key="4">
    <source>
        <dbReference type="PROSITE" id="PS50045"/>
    </source>
</evidence>
<keyword evidence="1" id="KW-0547">Nucleotide-binding</keyword>
<dbReference type="Proteomes" id="UP000055590">
    <property type="component" value="Chromosome"/>
</dbReference>
<name>A0A0K1PBZ8_9BACT</name>
<organism evidence="5 6">
    <name type="scientific">Vulgatibacter incomptus</name>
    <dbReference type="NCBI Taxonomy" id="1391653"/>
    <lineage>
        <taxon>Bacteria</taxon>
        <taxon>Pseudomonadati</taxon>
        <taxon>Myxococcota</taxon>
        <taxon>Myxococcia</taxon>
        <taxon>Myxococcales</taxon>
        <taxon>Cystobacterineae</taxon>
        <taxon>Vulgatibacteraceae</taxon>
        <taxon>Vulgatibacter</taxon>
    </lineage>
</organism>
<dbReference type="InterPro" id="IPR027417">
    <property type="entry name" value="P-loop_NTPase"/>
</dbReference>
<feature type="compositionally biased region" description="Low complexity" evidence="3">
    <location>
        <begin position="267"/>
        <end position="288"/>
    </location>
</feature>
<dbReference type="KEGG" id="vin:AKJ08_1437"/>
<evidence type="ECO:0000313" key="5">
    <source>
        <dbReference type="EMBL" id="AKU91050.1"/>
    </source>
</evidence>
<feature type="compositionally biased region" description="Low complexity" evidence="3">
    <location>
        <begin position="244"/>
        <end position="255"/>
    </location>
</feature>
<dbReference type="AlphaFoldDB" id="A0A0K1PBZ8"/>
<feature type="region of interest" description="Disordered" evidence="3">
    <location>
        <begin position="216"/>
        <end position="288"/>
    </location>
</feature>
<dbReference type="InterPro" id="IPR002078">
    <property type="entry name" value="Sigma_54_int"/>
</dbReference>
<dbReference type="PROSITE" id="PS50045">
    <property type="entry name" value="SIGMA54_INTERACT_4"/>
    <property type="match status" value="1"/>
</dbReference>
<protein>
    <recommendedName>
        <fullName evidence="4">Sigma-54 factor interaction domain-containing protein</fullName>
    </recommendedName>
</protein>
<evidence type="ECO:0000313" key="6">
    <source>
        <dbReference type="Proteomes" id="UP000055590"/>
    </source>
</evidence>
<dbReference type="EMBL" id="CP012332">
    <property type="protein sequence ID" value="AKU91050.1"/>
    <property type="molecule type" value="Genomic_DNA"/>
</dbReference>
<dbReference type="GO" id="GO:0006355">
    <property type="term" value="P:regulation of DNA-templated transcription"/>
    <property type="evidence" value="ECO:0007669"/>
    <property type="project" value="InterPro"/>
</dbReference>
<dbReference type="PANTHER" id="PTHR32071">
    <property type="entry name" value="TRANSCRIPTIONAL REGULATORY PROTEIN"/>
    <property type="match status" value="1"/>
</dbReference>
<dbReference type="InterPro" id="IPR025943">
    <property type="entry name" value="Sigma_54_int_dom_ATP-bd_2"/>
</dbReference>
<gene>
    <name evidence="5" type="ORF">AKJ08_1437</name>
</gene>
<evidence type="ECO:0000256" key="3">
    <source>
        <dbReference type="SAM" id="MobiDB-lite"/>
    </source>
</evidence>
<dbReference type="CDD" id="cd00009">
    <property type="entry name" value="AAA"/>
    <property type="match status" value="1"/>
</dbReference>
<proteinExistence type="predicted"/>